<sequence length="99" mass="10427">MMVIIRPPLNFICGITDSSCTCEPACACKDFRSCGTQCCYRIPHGLSDYHYETITNNSQMANGSSGMGLGKSGGSAAYQYTMSSEVGRGRTGGGCCGIM</sequence>
<dbReference type="GeneID" id="91089539"/>
<dbReference type="KEGG" id="cdep:91089539"/>
<keyword evidence="2" id="KW-1185">Reference proteome</keyword>
<protein>
    <submittedName>
        <fullName evidence="1">Uncharacterized protein</fullName>
    </submittedName>
</protein>
<reference evidence="1" key="2">
    <citation type="journal article" date="2022" name="Elife">
        <title>Obligate sexual reproduction of a homothallic fungus closely related to the Cryptococcus pathogenic species complex.</title>
        <authorList>
            <person name="Passer A.R."/>
            <person name="Clancey S.A."/>
            <person name="Shea T."/>
            <person name="David-Palma M."/>
            <person name="Averette A.F."/>
            <person name="Boekhout T."/>
            <person name="Porcel B.M."/>
            <person name="Nowrousian M."/>
            <person name="Cuomo C.A."/>
            <person name="Sun S."/>
            <person name="Heitman J."/>
            <person name="Coelho M.A."/>
        </authorList>
    </citation>
    <scope>NUCLEOTIDE SEQUENCE</scope>
    <source>
        <strain evidence="1">CBS 7841</strain>
    </source>
</reference>
<reference evidence="1" key="3">
    <citation type="submission" date="2024-01" db="EMBL/GenBank/DDBJ databases">
        <authorList>
            <person name="Coelho M.A."/>
            <person name="David-Palma M."/>
            <person name="Shea T."/>
            <person name="Sun S."/>
            <person name="Cuomo C.A."/>
            <person name="Heitman J."/>
        </authorList>
    </citation>
    <scope>NUCLEOTIDE SEQUENCE</scope>
    <source>
        <strain evidence="1">CBS 7841</strain>
    </source>
</reference>
<reference evidence="1" key="1">
    <citation type="submission" date="2016-06" db="EMBL/GenBank/DDBJ databases">
        <authorList>
            <person name="Cuomo C."/>
            <person name="Litvintseva A."/>
            <person name="Heitman J."/>
            <person name="Chen Y."/>
            <person name="Sun S."/>
            <person name="Springer D."/>
            <person name="Dromer F."/>
            <person name="Young S."/>
            <person name="Zeng Q."/>
            <person name="Chapman S."/>
            <person name="Gujja S."/>
            <person name="Saif S."/>
            <person name="Birren B."/>
        </authorList>
    </citation>
    <scope>NUCLEOTIDE SEQUENCE</scope>
    <source>
        <strain evidence="1">CBS 7841</strain>
    </source>
</reference>
<dbReference type="Proteomes" id="UP000094043">
    <property type="component" value="Chromosome 7"/>
</dbReference>
<evidence type="ECO:0000313" key="1">
    <source>
        <dbReference type="EMBL" id="WVN90095.1"/>
    </source>
</evidence>
<accession>A0AAJ8JX88</accession>
<dbReference type="RefSeq" id="XP_066070795.1">
    <property type="nucleotide sequence ID" value="XM_066214698.1"/>
</dbReference>
<gene>
    <name evidence="1" type="ORF">L203_105330</name>
</gene>
<proteinExistence type="predicted"/>
<dbReference type="EMBL" id="CP143790">
    <property type="protein sequence ID" value="WVN90095.1"/>
    <property type="molecule type" value="Genomic_DNA"/>
</dbReference>
<dbReference type="AlphaFoldDB" id="A0AAJ8JX88"/>
<name>A0AAJ8JX88_9TREE</name>
<organism evidence="1 2">
    <name type="scientific">Cryptococcus depauperatus CBS 7841</name>
    <dbReference type="NCBI Taxonomy" id="1295531"/>
    <lineage>
        <taxon>Eukaryota</taxon>
        <taxon>Fungi</taxon>
        <taxon>Dikarya</taxon>
        <taxon>Basidiomycota</taxon>
        <taxon>Agaricomycotina</taxon>
        <taxon>Tremellomycetes</taxon>
        <taxon>Tremellales</taxon>
        <taxon>Cryptococcaceae</taxon>
        <taxon>Cryptococcus</taxon>
    </lineage>
</organism>
<evidence type="ECO:0000313" key="2">
    <source>
        <dbReference type="Proteomes" id="UP000094043"/>
    </source>
</evidence>